<keyword evidence="2" id="KW-1185">Reference proteome</keyword>
<evidence type="ECO:0000313" key="2">
    <source>
        <dbReference type="Proteomes" id="UP001454036"/>
    </source>
</evidence>
<dbReference type="EMBL" id="BAABME010000716">
    <property type="protein sequence ID" value="GAA0144924.1"/>
    <property type="molecule type" value="Genomic_DNA"/>
</dbReference>
<comment type="caution">
    <text evidence="1">The sequence shown here is derived from an EMBL/GenBank/DDBJ whole genome shotgun (WGS) entry which is preliminary data.</text>
</comment>
<gene>
    <name evidence="1" type="ORF">LIER_05241</name>
</gene>
<organism evidence="1 2">
    <name type="scientific">Lithospermum erythrorhizon</name>
    <name type="common">Purple gromwell</name>
    <name type="synonym">Lithospermum officinale var. erythrorhizon</name>
    <dbReference type="NCBI Taxonomy" id="34254"/>
    <lineage>
        <taxon>Eukaryota</taxon>
        <taxon>Viridiplantae</taxon>
        <taxon>Streptophyta</taxon>
        <taxon>Embryophyta</taxon>
        <taxon>Tracheophyta</taxon>
        <taxon>Spermatophyta</taxon>
        <taxon>Magnoliopsida</taxon>
        <taxon>eudicotyledons</taxon>
        <taxon>Gunneridae</taxon>
        <taxon>Pentapetalae</taxon>
        <taxon>asterids</taxon>
        <taxon>lamiids</taxon>
        <taxon>Boraginales</taxon>
        <taxon>Boraginaceae</taxon>
        <taxon>Boraginoideae</taxon>
        <taxon>Lithospermeae</taxon>
        <taxon>Lithospermum</taxon>
    </lineage>
</organism>
<dbReference type="AlphaFoldDB" id="A0AAV3P014"/>
<evidence type="ECO:0000313" key="1">
    <source>
        <dbReference type="EMBL" id="GAA0144924.1"/>
    </source>
</evidence>
<dbReference type="Gene3D" id="1.25.40.10">
    <property type="entry name" value="Tetratricopeptide repeat domain"/>
    <property type="match status" value="1"/>
</dbReference>
<name>A0AAV3P014_LITER</name>
<reference evidence="1 2" key="1">
    <citation type="submission" date="2024-01" db="EMBL/GenBank/DDBJ databases">
        <title>The complete chloroplast genome sequence of Lithospermum erythrorhizon: insights into the phylogenetic relationship among Boraginaceae species and the maternal lineages of purple gromwells.</title>
        <authorList>
            <person name="Okada T."/>
            <person name="Watanabe K."/>
        </authorList>
    </citation>
    <scope>NUCLEOTIDE SEQUENCE [LARGE SCALE GENOMIC DNA]</scope>
</reference>
<dbReference type="InterPro" id="IPR011990">
    <property type="entry name" value="TPR-like_helical_dom_sf"/>
</dbReference>
<protein>
    <submittedName>
        <fullName evidence="1">Histone modifying enzyme</fullName>
    </submittedName>
</protein>
<accession>A0AAV3P014</accession>
<dbReference type="Proteomes" id="UP001454036">
    <property type="component" value="Unassembled WGS sequence"/>
</dbReference>
<sequence length="124" mass="14158">MISNVETAGSTVIRQKTLKEQYFFSCACPRCSKLGQADDIQESNKGFICQHCGLLRDTDEIRTVTDIKLITEKASKSLSSGNLYDAASLYKQVERLQIRSYHPFSIILMRTRESLLKIFMELQD</sequence>
<proteinExistence type="predicted"/>